<accession>A0A067BJ56</accession>
<dbReference type="AlphaFoldDB" id="A0A067BJ56"/>
<gene>
    <name evidence="1" type="ORF">SPRG_17750</name>
</gene>
<evidence type="ECO:0000313" key="2">
    <source>
        <dbReference type="Proteomes" id="UP000030745"/>
    </source>
</evidence>
<sequence length="177" mass="20227">MHSAALTHLPDVLPVRLPNLDNWDSDDLVSASSDDLSSFIADAPKDRAPAAMHRRRRRNRALELELTITALQSHLAELQRRHRKVRRPSNNAMYALAKAEGMALQRARRKNAQLLDALCEHMRLRRLLQRHLLRQTSTTSNSTVQHHVVFYVSYRTGLQDVSCSVMVYHDDAPTFGQ</sequence>
<organism evidence="1 2">
    <name type="scientific">Saprolegnia parasitica (strain CBS 223.65)</name>
    <dbReference type="NCBI Taxonomy" id="695850"/>
    <lineage>
        <taxon>Eukaryota</taxon>
        <taxon>Sar</taxon>
        <taxon>Stramenopiles</taxon>
        <taxon>Oomycota</taxon>
        <taxon>Saprolegniomycetes</taxon>
        <taxon>Saprolegniales</taxon>
        <taxon>Saprolegniaceae</taxon>
        <taxon>Saprolegnia</taxon>
    </lineage>
</organism>
<protein>
    <submittedName>
        <fullName evidence="1">Uncharacterized protein</fullName>
    </submittedName>
</protein>
<proteinExistence type="predicted"/>
<dbReference type="VEuPathDB" id="FungiDB:SPRG_17750"/>
<dbReference type="RefSeq" id="XP_012212528.1">
    <property type="nucleotide sequence ID" value="XM_012357138.1"/>
</dbReference>
<keyword evidence="2" id="KW-1185">Reference proteome</keyword>
<reference evidence="1 2" key="1">
    <citation type="journal article" date="2013" name="PLoS Genet.">
        <title>Distinctive expansion of potential virulence genes in the genome of the oomycete fish pathogen Saprolegnia parasitica.</title>
        <authorList>
            <person name="Jiang R.H."/>
            <person name="de Bruijn I."/>
            <person name="Haas B.J."/>
            <person name="Belmonte R."/>
            <person name="Lobach L."/>
            <person name="Christie J."/>
            <person name="van den Ackerveken G."/>
            <person name="Bottin A."/>
            <person name="Bulone V."/>
            <person name="Diaz-Moreno S.M."/>
            <person name="Dumas B."/>
            <person name="Fan L."/>
            <person name="Gaulin E."/>
            <person name="Govers F."/>
            <person name="Grenville-Briggs L.J."/>
            <person name="Horner N.R."/>
            <person name="Levin J.Z."/>
            <person name="Mammella M."/>
            <person name="Meijer H.J."/>
            <person name="Morris P."/>
            <person name="Nusbaum C."/>
            <person name="Oome S."/>
            <person name="Phillips A.J."/>
            <person name="van Rooyen D."/>
            <person name="Rzeszutek E."/>
            <person name="Saraiva M."/>
            <person name="Secombes C.J."/>
            <person name="Seidl M.F."/>
            <person name="Snel B."/>
            <person name="Stassen J.H."/>
            <person name="Sykes S."/>
            <person name="Tripathy S."/>
            <person name="van den Berg H."/>
            <person name="Vega-Arreguin J.C."/>
            <person name="Wawra S."/>
            <person name="Young S.K."/>
            <person name="Zeng Q."/>
            <person name="Dieguez-Uribeondo J."/>
            <person name="Russ C."/>
            <person name="Tyler B.M."/>
            <person name="van West P."/>
        </authorList>
    </citation>
    <scope>NUCLEOTIDE SEQUENCE [LARGE SCALE GENOMIC DNA]</scope>
    <source>
        <strain evidence="1 2">CBS 223.65</strain>
    </source>
</reference>
<dbReference type="EMBL" id="KK583939">
    <property type="protein sequence ID" value="KDO16765.1"/>
    <property type="molecule type" value="Genomic_DNA"/>
</dbReference>
<name>A0A067BJ56_SAPPC</name>
<dbReference type="KEGG" id="spar:SPRG_17750"/>
<evidence type="ECO:0000313" key="1">
    <source>
        <dbReference type="EMBL" id="KDO16765.1"/>
    </source>
</evidence>
<dbReference type="Proteomes" id="UP000030745">
    <property type="component" value="Unassembled WGS sequence"/>
</dbReference>
<dbReference type="GeneID" id="24139280"/>